<comment type="caution">
    <text evidence="1">The sequence shown here is derived from an EMBL/GenBank/DDBJ whole genome shotgun (WGS) entry which is preliminary data.</text>
</comment>
<accession>A0ABT7C891</accession>
<dbReference type="EMBL" id="PXVD01000012">
    <property type="protein sequence ID" value="MDJ1371425.1"/>
    <property type="molecule type" value="Genomic_DNA"/>
</dbReference>
<gene>
    <name evidence="1" type="ORF">C7K25_08600</name>
</gene>
<sequence length="103" mass="11244">MTVDAKSATDAETLAALQANLDAAVTDREFVGDWREPWPSIRVADLGEATTAVEVPGTKTKLRLEYSYSIIRVEAKNPYLGIDLVRLVTATSPGYAANFYCEC</sequence>
<evidence type="ECO:0000313" key="1">
    <source>
        <dbReference type="EMBL" id="MDJ1371425.1"/>
    </source>
</evidence>
<reference evidence="1" key="1">
    <citation type="submission" date="2018-03" db="EMBL/GenBank/DDBJ databases">
        <authorList>
            <person name="Nunes O.C."/>
            <person name="Lopes A.R."/>
            <person name="Froufe H."/>
            <person name="Munoz-Merida A."/>
            <person name="Barroso C."/>
            <person name="Egas C."/>
        </authorList>
    </citation>
    <scope>NUCLEOTIDE SEQUENCE</scope>
    <source>
        <strain evidence="1">ON4</strain>
    </source>
</reference>
<reference evidence="1" key="2">
    <citation type="journal article" date="2022" name="Sci. Rep.">
        <title>In silico prediction of the enzymes involved in the degradation of the herbicide molinate by Gulosibacter molinativorax ON4T.</title>
        <authorList>
            <person name="Lopes A.R."/>
            <person name="Bunin E."/>
            <person name="Viana A.T."/>
            <person name="Froufe H."/>
            <person name="Munoz-Merida A."/>
            <person name="Pinho D."/>
            <person name="Figueiredo J."/>
            <person name="Barroso C."/>
            <person name="Vaz-Moreira I."/>
            <person name="Bellanger X."/>
            <person name="Egas C."/>
            <person name="Nunes O.C."/>
        </authorList>
    </citation>
    <scope>NUCLEOTIDE SEQUENCE</scope>
    <source>
        <strain evidence="1">ON4</strain>
    </source>
</reference>
<protein>
    <submittedName>
        <fullName evidence="1">Uncharacterized protein</fullName>
    </submittedName>
</protein>
<name>A0ABT7C891_9MICO</name>
<dbReference type="RefSeq" id="WP_026936915.1">
    <property type="nucleotide sequence ID" value="NZ_CP028426.1"/>
</dbReference>
<keyword evidence="2" id="KW-1185">Reference proteome</keyword>
<evidence type="ECO:0000313" key="2">
    <source>
        <dbReference type="Proteomes" id="UP001170379"/>
    </source>
</evidence>
<organism evidence="1 2">
    <name type="scientific">Gulosibacter molinativorax</name>
    <dbReference type="NCBI Taxonomy" id="256821"/>
    <lineage>
        <taxon>Bacteria</taxon>
        <taxon>Bacillati</taxon>
        <taxon>Actinomycetota</taxon>
        <taxon>Actinomycetes</taxon>
        <taxon>Micrococcales</taxon>
        <taxon>Microbacteriaceae</taxon>
        <taxon>Gulosibacter</taxon>
    </lineage>
</organism>
<proteinExistence type="predicted"/>
<dbReference type="Proteomes" id="UP001170379">
    <property type="component" value="Unassembled WGS sequence"/>
</dbReference>